<dbReference type="Proteomes" id="UP000030004">
    <property type="component" value="Unassembled WGS sequence"/>
</dbReference>
<evidence type="ECO:0000313" key="15">
    <source>
        <dbReference type="Proteomes" id="UP000030004"/>
    </source>
</evidence>
<keyword evidence="14" id="KW-0675">Receptor</keyword>
<evidence type="ECO:0000256" key="11">
    <source>
        <dbReference type="SAM" id="SignalP"/>
    </source>
</evidence>
<dbReference type="EMBL" id="AQQX01000003">
    <property type="protein sequence ID" value="KGM48666.1"/>
    <property type="molecule type" value="Genomic_DNA"/>
</dbReference>
<keyword evidence="11" id="KW-0732">Signal</keyword>
<dbReference type="InterPro" id="IPR000531">
    <property type="entry name" value="Beta-barrel_TonB"/>
</dbReference>
<feature type="domain" description="TonB-dependent receptor plug" evidence="13">
    <location>
        <begin position="47"/>
        <end position="142"/>
    </location>
</feature>
<evidence type="ECO:0000313" key="14">
    <source>
        <dbReference type="EMBL" id="KGM48666.1"/>
    </source>
</evidence>
<comment type="caution">
    <text evidence="14">The sequence shown here is derived from an EMBL/GenBank/DDBJ whole genome shotgun (WGS) entry which is preliminary data.</text>
</comment>
<dbReference type="AlphaFoldDB" id="A0A0A0ECI0"/>
<evidence type="ECO:0000259" key="12">
    <source>
        <dbReference type="Pfam" id="PF00593"/>
    </source>
</evidence>
<dbReference type="STRING" id="1461694.ATO9_08030"/>
<dbReference type="InterPro" id="IPR039426">
    <property type="entry name" value="TonB-dep_rcpt-like"/>
</dbReference>
<dbReference type="GO" id="GO:0009279">
    <property type="term" value="C:cell outer membrane"/>
    <property type="evidence" value="ECO:0007669"/>
    <property type="project" value="UniProtKB-SubCell"/>
</dbReference>
<keyword evidence="8 9" id="KW-0998">Cell outer membrane</keyword>
<feature type="domain" description="TonB-dependent receptor-like beta-barrel" evidence="12">
    <location>
        <begin position="197"/>
        <end position="612"/>
    </location>
</feature>
<reference evidence="14 15" key="1">
    <citation type="journal article" date="2015" name="Antonie Van Leeuwenhoek">
        <title>Pseudooceanicola atlanticus gen. nov. sp. nov., isolated from surface seawater of the Atlantic Ocean and reclassification of Oceanicola batsensis, Oceanicola marinus, Oceanicola nitratireducens, Oceanicola nanhaiensis, Oceanicola antarcticus and Oceanicola flagellatus, as Pseudooceanicola batsensis comb. nov., Pseudooceanicola marinus comb. nov., Pseudooceanicola nitratireducens comb. nov., Pseudooceanicola nanhaiensis comb. nov., Pseudooceanicola antarcticus comb. nov., and Pseudooceanicola flagellatus comb. nov.</title>
        <authorList>
            <person name="Lai Q."/>
            <person name="Li G."/>
            <person name="Liu X."/>
            <person name="Du Y."/>
            <person name="Sun F."/>
            <person name="Shao Z."/>
        </authorList>
    </citation>
    <scope>NUCLEOTIDE SEQUENCE [LARGE SCALE GENOMIC DNA]</scope>
    <source>
        <strain evidence="14 15">22II-s11g</strain>
    </source>
</reference>
<evidence type="ECO:0000256" key="10">
    <source>
        <dbReference type="RuleBase" id="RU003357"/>
    </source>
</evidence>
<dbReference type="InterPro" id="IPR012910">
    <property type="entry name" value="Plug_dom"/>
</dbReference>
<gene>
    <name evidence="14" type="ORF">ATO9_08030</name>
</gene>
<dbReference type="InterPro" id="IPR036942">
    <property type="entry name" value="Beta-barrel_TonB_sf"/>
</dbReference>
<evidence type="ECO:0000256" key="7">
    <source>
        <dbReference type="ARBA" id="ARBA00023136"/>
    </source>
</evidence>
<dbReference type="PANTHER" id="PTHR30069">
    <property type="entry name" value="TONB-DEPENDENT OUTER MEMBRANE RECEPTOR"/>
    <property type="match status" value="1"/>
</dbReference>
<dbReference type="PROSITE" id="PS52016">
    <property type="entry name" value="TONB_DEPENDENT_REC_3"/>
    <property type="match status" value="1"/>
</dbReference>
<dbReference type="Pfam" id="PF07715">
    <property type="entry name" value="Plug"/>
    <property type="match status" value="1"/>
</dbReference>
<dbReference type="InterPro" id="IPR037066">
    <property type="entry name" value="Plug_dom_sf"/>
</dbReference>
<comment type="subcellular location">
    <subcellularLocation>
        <location evidence="1 9">Cell outer membrane</location>
        <topology evidence="1 9">Multi-pass membrane protein</topology>
    </subcellularLocation>
</comment>
<evidence type="ECO:0000256" key="1">
    <source>
        <dbReference type="ARBA" id="ARBA00004571"/>
    </source>
</evidence>
<dbReference type="Gene3D" id="2.170.130.10">
    <property type="entry name" value="TonB-dependent receptor, plug domain"/>
    <property type="match status" value="1"/>
</dbReference>
<keyword evidence="4 9" id="KW-1134">Transmembrane beta strand</keyword>
<keyword evidence="3 9" id="KW-0813">Transport</keyword>
<keyword evidence="6 10" id="KW-0798">TonB box</keyword>
<name>A0A0A0ECI0_9RHOB</name>
<proteinExistence type="inferred from homology"/>
<keyword evidence="5 9" id="KW-0812">Transmembrane</keyword>
<sequence>MTLKGKAWLLASAAILVPMAQLQAQEVIELDAIRVESEAAQQVLGNTTVTQEDLEQRNPASMADVFEGESEITASGGASIAQKVFVHGIEESLLSITIDGARQNKSAFHHTGNVLIDPALLKQVEVSSGLAPADQGPGALGGSVAYETKDARDLLEIGDNFGGQASVGFSGNGDTLRSSLTIFGREGGFEYLLSGTRTKGDDYTDGSGNTVIGTGADVSNYVAKLAFTTEDGKRLEFSADHTRDAGQRAFQGGFARPDFAAVVGRPTTLQQAVAERKSYTFTYTDEAPQGAWAPIIQLAYNEQLVDAGQAQGKNTSLSGTFKNEFTLGNGVLTAGADFFHDTAEGTGAGNAPGAKETLNNVGVFAQMRQDLSDRVSLSYGMRADMQKFELADGSTHEEAGVSVNAAADIMLTEALSLNIGAASVWGGYELSEAALINSSRGAPRPWTYGVMRASRANNARIGLRYQTGGWTADAAVFYTEIKDAPYLFDGSRNGGPGDFYPTLTTKGVDASLRYDAAMGYFQANYTYADVRKDGQAIGSTDYYWGRPAGHIFGLSAAYDVTPEITLGGTAEIVLDQNNGGTQLPGYEVFNVFGTYTPRGYDNIEVRLDVRNVFNETYSNRSSDGIDFARVVPLTEPGRTIALTVSTKF</sequence>
<dbReference type="GO" id="GO:0044718">
    <property type="term" value="P:siderophore transmembrane transport"/>
    <property type="evidence" value="ECO:0007669"/>
    <property type="project" value="TreeGrafter"/>
</dbReference>
<keyword evidence="15" id="KW-1185">Reference proteome</keyword>
<dbReference type="PANTHER" id="PTHR30069:SF41">
    <property type="entry name" value="HEME_HEMOPEXIN UTILIZATION PROTEIN C"/>
    <property type="match status" value="1"/>
</dbReference>
<dbReference type="Pfam" id="PF00593">
    <property type="entry name" value="TonB_dep_Rec_b-barrel"/>
    <property type="match status" value="1"/>
</dbReference>
<dbReference type="RefSeq" id="WP_043747445.1">
    <property type="nucleotide sequence ID" value="NZ_AQQX01000003.1"/>
</dbReference>
<dbReference type="eggNOG" id="COG4771">
    <property type="taxonomic scope" value="Bacteria"/>
</dbReference>
<evidence type="ECO:0000256" key="4">
    <source>
        <dbReference type="ARBA" id="ARBA00022452"/>
    </source>
</evidence>
<dbReference type="SUPFAM" id="SSF56935">
    <property type="entry name" value="Porins"/>
    <property type="match status" value="1"/>
</dbReference>
<dbReference type="Gene3D" id="2.40.170.20">
    <property type="entry name" value="TonB-dependent receptor, beta-barrel domain"/>
    <property type="match status" value="1"/>
</dbReference>
<dbReference type="OrthoDB" id="9760494at2"/>
<evidence type="ECO:0000256" key="5">
    <source>
        <dbReference type="ARBA" id="ARBA00022692"/>
    </source>
</evidence>
<feature type="signal peptide" evidence="11">
    <location>
        <begin position="1"/>
        <end position="24"/>
    </location>
</feature>
<organism evidence="14 15">
    <name type="scientific">Pseudooceanicola atlanticus</name>
    <dbReference type="NCBI Taxonomy" id="1461694"/>
    <lineage>
        <taxon>Bacteria</taxon>
        <taxon>Pseudomonadati</taxon>
        <taxon>Pseudomonadota</taxon>
        <taxon>Alphaproteobacteria</taxon>
        <taxon>Rhodobacterales</taxon>
        <taxon>Paracoccaceae</taxon>
        <taxon>Pseudooceanicola</taxon>
    </lineage>
</organism>
<protein>
    <submittedName>
        <fullName evidence="14">TonB-dependent receptor</fullName>
    </submittedName>
</protein>
<evidence type="ECO:0000256" key="2">
    <source>
        <dbReference type="ARBA" id="ARBA00009810"/>
    </source>
</evidence>
<evidence type="ECO:0000259" key="13">
    <source>
        <dbReference type="Pfam" id="PF07715"/>
    </source>
</evidence>
<feature type="chain" id="PRO_5001968990" evidence="11">
    <location>
        <begin position="25"/>
        <end position="648"/>
    </location>
</feature>
<evidence type="ECO:0000256" key="8">
    <source>
        <dbReference type="ARBA" id="ARBA00023237"/>
    </source>
</evidence>
<evidence type="ECO:0000256" key="9">
    <source>
        <dbReference type="PROSITE-ProRule" id="PRU01360"/>
    </source>
</evidence>
<keyword evidence="7 9" id="KW-0472">Membrane</keyword>
<comment type="similarity">
    <text evidence="2 9 10">Belongs to the TonB-dependent receptor family.</text>
</comment>
<evidence type="ECO:0000256" key="6">
    <source>
        <dbReference type="ARBA" id="ARBA00023077"/>
    </source>
</evidence>
<dbReference type="GO" id="GO:0015344">
    <property type="term" value="F:siderophore uptake transmembrane transporter activity"/>
    <property type="evidence" value="ECO:0007669"/>
    <property type="project" value="TreeGrafter"/>
</dbReference>
<evidence type="ECO:0000256" key="3">
    <source>
        <dbReference type="ARBA" id="ARBA00022448"/>
    </source>
</evidence>
<accession>A0A0A0ECI0</accession>